<protein>
    <submittedName>
        <fullName evidence="1">Uncharacterized protein</fullName>
    </submittedName>
</protein>
<dbReference type="EMBL" id="JAPTYD010000081">
    <property type="protein sequence ID" value="MCZ0964264.1"/>
    <property type="molecule type" value="Genomic_DNA"/>
</dbReference>
<dbReference type="Proteomes" id="UP001149822">
    <property type="component" value="Unassembled WGS sequence"/>
</dbReference>
<evidence type="ECO:0000313" key="1">
    <source>
        <dbReference type="EMBL" id="MCZ0964264.1"/>
    </source>
</evidence>
<gene>
    <name evidence="1" type="ORF">OU682_22080</name>
</gene>
<reference evidence="1" key="1">
    <citation type="submission" date="2022-12" db="EMBL/GenBank/DDBJ databases">
        <title>Paracoccus sp. EF6 isolated from a lake water.</title>
        <authorList>
            <person name="Liu H."/>
        </authorList>
    </citation>
    <scope>NUCLEOTIDE SEQUENCE</scope>
    <source>
        <strain evidence="1">EF6</strain>
    </source>
</reference>
<accession>A0ABT4JAW4</accession>
<sequence>MPDEKFPAEREISLLGQAFQNAVAIAVHRDPLLPPPGLAGVAAPAELSGREAVCHPTTENETALARLADLHGEVGALSGGTACQLDTDLQASARSLASMFGIDQRSARI</sequence>
<name>A0ABT4JAW4_9RHOB</name>
<dbReference type="RefSeq" id="WP_268944357.1">
    <property type="nucleotide sequence ID" value="NZ_JAPTYD010000081.1"/>
</dbReference>
<proteinExistence type="predicted"/>
<organism evidence="1 2">
    <name type="scientific">Paracoccus benzoatiresistens</name>
    <dbReference type="NCBI Taxonomy" id="2997341"/>
    <lineage>
        <taxon>Bacteria</taxon>
        <taxon>Pseudomonadati</taxon>
        <taxon>Pseudomonadota</taxon>
        <taxon>Alphaproteobacteria</taxon>
        <taxon>Rhodobacterales</taxon>
        <taxon>Paracoccaceae</taxon>
        <taxon>Paracoccus</taxon>
    </lineage>
</organism>
<comment type="caution">
    <text evidence="1">The sequence shown here is derived from an EMBL/GenBank/DDBJ whole genome shotgun (WGS) entry which is preliminary data.</text>
</comment>
<keyword evidence="2" id="KW-1185">Reference proteome</keyword>
<evidence type="ECO:0000313" key="2">
    <source>
        <dbReference type="Proteomes" id="UP001149822"/>
    </source>
</evidence>